<dbReference type="EC" id="3.1.26.12" evidence="15"/>
<dbReference type="CDD" id="cd04453">
    <property type="entry name" value="S1_RNase_E"/>
    <property type="match status" value="1"/>
</dbReference>
<evidence type="ECO:0000256" key="2">
    <source>
        <dbReference type="ARBA" id="ARBA00022475"/>
    </source>
</evidence>
<dbReference type="Proteomes" id="UP000425817">
    <property type="component" value="Chromosome"/>
</dbReference>
<feature type="binding site" evidence="15">
    <location>
        <position position="301"/>
    </location>
    <ligand>
        <name>Mg(2+)</name>
        <dbReference type="ChEBI" id="CHEBI:18420"/>
        <note>catalytic</note>
    </ligand>
</feature>
<keyword evidence="7 15" id="KW-0540">Nuclease</keyword>
<evidence type="ECO:0000256" key="9">
    <source>
        <dbReference type="ARBA" id="ARBA00022730"/>
    </source>
</evidence>
<evidence type="ECO:0000256" key="5">
    <source>
        <dbReference type="ARBA" id="ARBA00022552"/>
    </source>
</evidence>
<dbReference type="PANTHER" id="PTHR30001:SF1">
    <property type="entry name" value="RIBONUCLEASE E_G-LIKE PROTEIN, CHLOROPLASTIC"/>
    <property type="match status" value="1"/>
</dbReference>
<dbReference type="GO" id="GO:0008033">
    <property type="term" value="P:tRNA processing"/>
    <property type="evidence" value="ECO:0007669"/>
    <property type="project" value="UniProtKB-UniRule"/>
</dbReference>
<accession>A0A6I6HGJ7</accession>
<keyword evidence="3 15" id="KW-0963">Cytoplasm</keyword>
<dbReference type="RefSeq" id="WP_157612792.1">
    <property type="nucleotide sequence ID" value="NZ_CP046622.1"/>
</dbReference>
<evidence type="ECO:0000256" key="14">
    <source>
        <dbReference type="ARBA" id="ARBA00023136"/>
    </source>
</evidence>
<keyword evidence="5 15" id="KW-0698">rRNA processing</keyword>
<evidence type="ECO:0000313" key="18">
    <source>
        <dbReference type="EMBL" id="QGW81355.1"/>
    </source>
</evidence>
<keyword evidence="13 15" id="KW-0694">RNA-binding</keyword>
<keyword evidence="11 15" id="KW-0378">Hydrolase</keyword>
<keyword evidence="12 15" id="KW-0460">Magnesium</keyword>
<comment type="similarity">
    <text evidence="1">Belongs to the RNase E/G family. RNase G subfamily.</text>
</comment>
<evidence type="ECO:0000256" key="16">
    <source>
        <dbReference type="SAM" id="MobiDB-lite"/>
    </source>
</evidence>
<dbReference type="GO" id="GO:0009898">
    <property type="term" value="C:cytoplasmic side of plasma membrane"/>
    <property type="evidence" value="ECO:0007669"/>
    <property type="project" value="UniProtKB-UniRule"/>
</dbReference>
<comment type="function">
    <text evidence="15">Endoribonuclease that plays a central role in RNA processing and decay. Required for the maturation of 5S and 16S rRNAs and the majority of tRNAs. Also involved in the degradation of most mRNAs.</text>
</comment>
<organism evidence="18 19">
    <name type="scientific">Variovorax paradoxus</name>
    <dbReference type="NCBI Taxonomy" id="34073"/>
    <lineage>
        <taxon>Bacteria</taxon>
        <taxon>Pseudomonadati</taxon>
        <taxon>Pseudomonadota</taxon>
        <taxon>Betaproteobacteria</taxon>
        <taxon>Burkholderiales</taxon>
        <taxon>Comamonadaceae</taxon>
        <taxon>Variovorax</taxon>
    </lineage>
</organism>
<keyword evidence="8 15" id="KW-0479">Metal-binding</keyword>
<evidence type="ECO:0000256" key="6">
    <source>
        <dbReference type="ARBA" id="ARBA00022694"/>
    </source>
</evidence>
<evidence type="ECO:0000256" key="15">
    <source>
        <dbReference type="HAMAP-Rule" id="MF_00970"/>
    </source>
</evidence>
<feature type="region of interest" description="Disordered" evidence="16">
    <location>
        <begin position="589"/>
        <end position="936"/>
    </location>
</feature>
<dbReference type="GO" id="GO:0000287">
    <property type="term" value="F:magnesium ion binding"/>
    <property type="evidence" value="ECO:0007669"/>
    <property type="project" value="UniProtKB-UniRule"/>
</dbReference>
<keyword evidence="15" id="KW-0820">tRNA-binding</keyword>
<keyword evidence="4 15" id="KW-0997">Cell inner membrane</keyword>
<evidence type="ECO:0000256" key="12">
    <source>
        <dbReference type="ARBA" id="ARBA00022842"/>
    </source>
</evidence>
<feature type="region of interest" description="Disordered" evidence="16">
    <location>
        <begin position="510"/>
        <end position="546"/>
    </location>
</feature>
<dbReference type="InterPro" id="IPR004659">
    <property type="entry name" value="RNase_E/G"/>
</dbReference>
<comment type="cofactor">
    <cofactor evidence="15">
        <name>Mg(2+)</name>
        <dbReference type="ChEBI" id="CHEBI:18420"/>
    </cofactor>
    <text evidence="15">Binds 1 Mg(2+) ion per subunit.</text>
</comment>
<feature type="compositionally biased region" description="Basic and acidic residues" evidence="16">
    <location>
        <begin position="750"/>
        <end position="781"/>
    </location>
</feature>
<evidence type="ECO:0000256" key="7">
    <source>
        <dbReference type="ARBA" id="ARBA00022722"/>
    </source>
</evidence>
<dbReference type="GO" id="GO:0000049">
    <property type="term" value="F:tRNA binding"/>
    <property type="evidence" value="ECO:0007669"/>
    <property type="project" value="UniProtKB-KW"/>
</dbReference>
<feature type="domain" description="S1 motif" evidence="17">
    <location>
        <begin position="39"/>
        <end position="118"/>
    </location>
</feature>
<feature type="region of interest" description="Required for zinc-mediated homotetramerization and catalytic activity" evidence="15">
    <location>
        <begin position="402"/>
        <end position="405"/>
    </location>
</feature>
<dbReference type="Pfam" id="PF20833">
    <property type="entry name" value="RNase_E_G_Thio"/>
    <property type="match status" value="1"/>
</dbReference>
<evidence type="ECO:0000256" key="13">
    <source>
        <dbReference type="ARBA" id="ARBA00022884"/>
    </source>
</evidence>
<dbReference type="Pfam" id="PF10150">
    <property type="entry name" value="RNase_E_G"/>
    <property type="match status" value="1"/>
</dbReference>
<dbReference type="NCBIfam" id="TIGR00757">
    <property type="entry name" value="RNaseEG"/>
    <property type="match status" value="1"/>
</dbReference>
<name>A0A6I6HGJ7_VARPD</name>
<proteinExistence type="inferred from homology"/>
<dbReference type="SUPFAM" id="SSF50249">
    <property type="entry name" value="Nucleic acid-binding proteins"/>
    <property type="match status" value="1"/>
</dbReference>
<dbReference type="Gene3D" id="2.40.50.140">
    <property type="entry name" value="Nucleic acid-binding proteins"/>
    <property type="match status" value="1"/>
</dbReference>
<evidence type="ECO:0000256" key="1">
    <source>
        <dbReference type="ARBA" id="ARBA00005663"/>
    </source>
</evidence>
<dbReference type="GO" id="GO:0006364">
    <property type="term" value="P:rRNA processing"/>
    <property type="evidence" value="ECO:0007669"/>
    <property type="project" value="UniProtKB-UniRule"/>
</dbReference>
<comment type="subunit">
    <text evidence="15">Homotetramer formed by a dimer of dimers.</text>
</comment>
<feature type="compositionally biased region" description="Basic and acidic residues" evidence="16">
    <location>
        <begin position="858"/>
        <end position="887"/>
    </location>
</feature>
<dbReference type="InterPro" id="IPR019307">
    <property type="entry name" value="RNA-bd_AU-1/RNase_E/G"/>
</dbReference>
<dbReference type="GO" id="GO:0006402">
    <property type="term" value="P:mRNA catabolic process"/>
    <property type="evidence" value="ECO:0007669"/>
    <property type="project" value="UniProtKB-UniRule"/>
</dbReference>
<evidence type="ECO:0000256" key="10">
    <source>
        <dbReference type="ARBA" id="ARBA00022759"/>
    </source>
</evidence>
<keyword evidence="10 15" id="KW-0255">Endonuclease</keyword>
<dbReference type="EMBL" id="CP046622">
    <property type="protein sequence ID" value="QGW81355.1"/>
    <property type="molecule type" value="Genomic_DNA"/>
</dbReference>
<evidence type="ECO:0000259" key="17">
    <source>
        <dbReference type="PROSITE" id="PS50126"/>
    </source>
</evidence>
<keyword evidence="15" id="KW-0862">Zinc</keyword>
<evidence type="ECO:0000256" key="3">
    <source>
        <dbReference type="ARBA" id="ARBA00022490"/>
    </source>
</evidence>
<comment type="similarity">
    <text evidence="15">Belongs to the RNase E/G family. RNase E subfamily.</text>
</comment>
<dbReference type="Gene3D" id="3.40.1260.20">
    <property type="entry name" value="Ribonuclease E, catalytic domain"/>
    <property type="match status" value="1"/>
</dbReference>
<dbReference type="GO" id="GO:0005737">
    <property type="term" value="C:cytoplasm"/>
    <property type="evidence" value="ECO:0007669"/>
    <property type="project" value="UniProtKB-SubCell"/>
</dbReference>
<keyword evidence="2 15" id="KW-1003">Cell membrane</keyword>
<protein>
    <recommendedName>
        <fullName evidence="15">Ribonuclease E</fullName>
        <shortName evidence="15">RNase E</shortName>
        <ecNumber evidence="15">3.1.26.12</ecNumber>
    </recommendedName>
</protein>
<feature type="compositionally biased region" description="Low complexity" evidence="16">
    <location>
        <begin position="737"/>
        <end position="749"/>
    </location>
</feature>
<evidence type="ECO:0000256" key="11">
    <source>
        <dbReference type="ARBA" id="ARBA00022801"/>
    </source>
</evidence>
<dbReference type="AlphaFoldDB" id="A0A6I6HGJ7"/>
<feature type="binding site" evidence="15">
    <location>
        <position position="405"/>
    </location>
    <ligand>
        <name>Zn(2+)</name>
        <dbReference type="ChEBI" id="CHEBI:29105"/>
        <note>ligand shared between dimeric partners</note>
    </ligand>
</feature>
<dbReference type="GO" id="GO:0019843">
    <property type="term" value="F:rRNA binding"/>
    <property type="evidence" value="ECO:0007669"/>
    <property type="project" value="UniProtKB-KW"/>
</dbReference>
<comment type="cofactor">
    <cofactor evidence="15">
        <name>Zn(2+)</name>
        <dbReference type="ChEBI" id="CHEBI:29105"/>
    </cofactor>
    <text evidence="15">Binds 2 Zn(2+) ions per homotetramer.</text>
</comment>
<comment type="subcellular location">
    <subcellularLocation>
        <location evidence="15">Cytoplasm</location>
    </subcellularLocation>
    <subcellularLocation>
        <location evidence="15">Cell inner membrane</location>
        <topology evidence="15">Peripheral membrane protein</topology>
        <orientation evidence="15">Cytoplasmic side</orientation>
    </subcellularLocation>
</comment>
<dbReference type="Pfam" id="PF00575">
    <property type="entry name" value="S1"/>
    <property type="match status" value="1"/>
</dbReference>
<evidence type="ECO:0000313" key="19">
    <source>
        <dbReference type="Proteomes" id="UP000425817"/>
    </source>
</evidence>
<keyword evidence="9 15" id="KW-0699">rRNA-binding</keyword>
<dbReference type="InterPro" id="IPR048583">
    <property type="entry name" value="RNase_E_G_thioredoxin-like"/>
</dbReference>
<feature type="compositionally biased region" description="Basic and acidic residues" evidence="16">
    <location>
        <begin position="796"/>
        <end position="825"/>
    </location>
</feature>
<dbReference type="OrthoDB" id="9804278at2"/>
<dbReference type="GO" id="GO:0008995">
    <property type="term" value="F:ribonuclease E activity"/>
    <property type="evidence" value="ECO:0007669"/>
    <property type="project" value="UniProtKB-EC"/>
</dbReference>
<dbReference type="GO" id="GO:0008270">
    <property type="term" value="F:zinc ion binding"/>
    <property type="evidence" value="ECO:0007669"/>
    <property type="project" value="UniProtKB-UniRule"/>
</dbReference>
<evidence type="ECO:0000256" key="8">
    <source>
        <dbReference type="ARBA" id="ARBA00022723"/>
    </source>
</evidence>
<dbReference type="PROSITE" id="PS50126">
    <property type="entry name" value="S1"/>
    <property type="match status" value="1"/>
</dbReference>
<sequence>MKRMLINATQAEERRLAIVDGQKLLDYEIEIEGREQRKGNIYKAVVTRVEPSLEACFVDYGEDRHGFLPFKEISKQYFAEGVSANQARIQDVIKEGQELVVQVEKEERGNKGAALTTFISLAGRYVVLMPNNPRGGGVSRRIEGDDRTELKEAMDQLEYPKGMSIIARTAGIGRSAPELQWDLNYLLKLWTAIDGAAKGGKGAFLIYQESSLVIRAIRDYFNHDIGDILIDTDDIYDQAQQFMAHVMPEHAARVKRYRDDAALFSRFQIEHQIESAYARTVQLPSGGAIVIDHTEALVSVDVNSARAIKGGDIEETATRTNLEAADEVARQMRLRDLGGLIVIDFIDMDESKNRREVESRLRDALRQDRARVQFGSISKFGLMEMSRQRLKPALSEGSSIPCPRCGGSGHIRDTESSALQILRVIQEECLKDNTAAVHVQVPVEVASFLLNEKRPEIAKIELKQRVTVLMVPNKTLETPNYKLERLKHDDPRLDHIEASYKMADEIEDPTAVTRRSQEPTNKQTPVIKGVLPDAPAPVVPPKPEAVRTPAVAPAPVAPPVASAPAPAEMGFFARIKSWFGGSPAPAPAPAVIPVEAPKPARRDGGRSGRDGEARGARDGEQRRGGRGGEGRSENGGRSGGRDGERRGGRGGERRGEGREGREGRSGELRNEAALPREQREQRELREQREPREARGPREGEQRRGGRGERREGEGREARPASAELIDGNLEAQQLAPGATAGNEGNATAERAPRGRGDRRERGERGERADRGEQRNGGDAPREASSGDSASAQDDSQAERAPRNGREERGQRGERNDGRRERRGEGQPRFANGDAQAPADEATAVAPGAEGETDANDQAPRREGEERRGRSRDRYGRDRRERGPRDESEANVADASADSTVAEPIEARAAVPEEESRAPAAPRSYFDRPTTAPAPIAPPVVAPVETVAPVATFAPAPVVAPIAVEKSSSSKPAANGRALPKVQPFELPLNELAQIAERSGLQWVNSDAERIAQARAAIAAEPKPVHVPRERPPAITLDEGPLVLVETRRELSAMTLPFEKASTDAQGVN</sequence>
<gene>
    <name evidence="15" type="primary">rne</name>
    <name evidence="18" type="ORF">GOQ09_07050</name>
</gene>
<feature type="compositionally biased region" description="Basic and acidic residues" evidence="16">
    <location>
        <begin position="598"/>
        <end position="718"/>
    </location>
</feature>
<feature type="binding site" evidence="15">
    <location>
        <position position="402"/>
    </location>
    <ligand>
        <name>Zn(2+)</name>
        <dbReference type="ChEBI" id="CHEBI:29105"/>
        <note>ligand shared between dimeric partners</note>
    </ligand>
</feature>
<evidence type="ECO:0000256" key="4">
    <source>
        <dbReference type="ARBA" id="ARBA00022519"/>
    </source>
</evidence>
<dbReference type="PANTHER" id="PTHR30001">
    <property type="entry name" value="RIBONUCLEASE"/>
    <property type="match status" value="1"/>
</dbReference>
<dbReference type="InterPro" id="IPR012340">
    <property type="entry name" value="NA-bd_OB-fold"/>
</dbReference>
<dbReference type="InterPro" id="IPR028878">
    <property type="entry name" value="RNase_E"/>
</dbReference>
<feature type="compositionally biased region" description="Low complexity" evidence="16">
    <location>
        <begin position="783"/>
        <end position="794"/>
    </location>
</feature>
<feature type="compositionally biased region" description="Pro residues" evidence="16">
    <location>
        <begin position="534"/>
        <end position="543"/>
    </location>
</feature>
<keyword evidence="6 15" id="KW-0819">tRNA processing</keyword>
<dbReference type="InterPro" id="IPR003029">
    <property type="entry name" value="S1_domain"/>
</dbReference>
<keyword evidence="14 15" id="KW-0472">Membrane</keyword>
<reference evidence="18 19" key="1">
    <citation type="submission" date="2019-12" db="EMBL/GenBank/DDBJ databases">
        <title>Hybrid Genome Assemblies of two High G+C Isolates from Undergraduate Microbiology Courses.</title>
        <authorList>
            <person name="Ne Ville C.J."/>
            <person name="Enright D."/>
            <person name="Hernandez I."/>
            <person name="Dodsworth J."/>
            <person name="Orwin P.M."/>
        </authorList>
    </citation>
    <scope>NUCLEOTIDE SEQUENCE [LARGE SCALE GENOMIC DNA]</scope>
    <source>
        <strain evidence="18 19">CSUSB</strain>
    </source>
</reference>
<comment type="catalytic activity">
    <reaction evidence="15">
        <text>Endonucleolytic cleavage of single-stranded RNA in A- and U-rich regions.</text>
        <dbReference type="EC" id="3.1.26.12"/>
    </reaction>
</comment>
<dbReference type="HAMAP" id="MF_00970">
    <property type="entry name" value="RNase_E"/>
    <property type="match status" value="1"/>
</dbReference>
<dbReference type="SMART" id="SM00316">
    <property type="entry name" value="S1"/>
    <property type="match status" value="1"/>
</dbReference>
<feature type="binding site" evidence="15">
    <location>
        <position position="344"/>
    </location>
    <ligand>
        <name>Mg(2+)</name>
        <dbReference type="ChEBI" id="CHEBI:18420"/>
        <note>catalytic</note>
    </ligand>
</feature>